<proteinExistence type="predicted"/>
<name>A0A5S5MDV4_9BACT</name>
<reference evidence="1 2" key="1">
    <citation type="submission" date="2019-06" db="EMBL/GenBank/DDBJ databases">
        <title>Desulfobotulus mexicanus sp. nov., a novel sulfate-reducing bacterium isolated from the sediment of an alkaline crater lake in Mexico.</title>
        <authorList>
            <person name="Hirschler-Rea A."/>
        </authorList>
    </citation>
    <scope>NUCLEOTIDE SEQUENCE [LARGE SCALE GENOMIC DNA]</scope>
    <source>
        <strain evidence="1 2">PAR22N</strain>
    </source>
</reference>
<dbReference type="RefSeq" id="WP_139449897.1">
    <property type="nucleotide sequence ID" value="NZ_VDMB01000018.1"/>
</dbReference>
<sequence length="328" mass="36515">MDLQIRLMQKDDAPGVVELYRAVYGDHYPVASVYDAEAIFAAQEAGDFFRVLAILDGRVVGQTAVYRSGPPNRDLYEEGQGIVLKELRNQDILGKTMGLAHSRIYPEKGLHNLWGEGVCNHVFTHKAGIRLGYISTGIEIDLMPADAYDKEKSSSGRVSALIGFKIKDNEHRRVHLHPAYTDILPSFYEGLTLSRDFVATSSPLTDTKSRVTESIYASAGIARFTFLELGGDFGDILKKKEKEAVDQGCTVIQVFLDLSRPEVVPALEILRHQAYFLGGALPCWYGEDGILMQKLLHEPNIEGIKLYGERAENILAALLKDREATRRS</sequence>
<comment type="caution">
    <text evidence="1">The sequence shown here is derived from an EMBL/GenBank/DDBJ whole genome shotgun (WGS) entry which is preliminary data.</text>
</comment>
<dbReference type="SUPFAM" id="SSF55729">
    <property type="entry name" value="Acyl-CoA N-acyltransferases (Nat)"/>
    <property type="match status" value="1"/>
</dbReference>
<evidence type="ECO:0000313" key="2">
    <source>
        <dbReference type="Proteomes" id="UP000321899"/>
    </source>
</evidence>
<organism evidence="1 2">
    <name type="scientific">Desulfobotulus mexicanus</name>
    <dbReference type="NCBI Taxonomy" id="2586642"/>
    <lineage>
        <taxon>Bacteria</taxon>
        <taxon>Pseudomonadati</taxon>
        <taxon>Thermodesulfobacteriota</taxon>
        <taxon>Desulfobacteria</taxon>
        <taxon>Desulfobacterales</taxon>
        <taxon>Desulfobacteraceae</taxon>
        <taxon>Desulfobotulus</taxon>
    </lineage>
</organism>
<dbReference type="Gene3D" id="3.40.630.30">
    <property type="match status" value="1"/>
</dbReference>
<dbReference type="EMBL" id="VDMB01000018">
    <property type="protein sequence ID" value="TYT73884.1"/>
    <property type="molecule type" value="Genomic_DNA"/>
</dbReference>
<dbReference type="InterPro" id="IPR016181">
    <property type="entry name" value="Acyl_CoA_acyltransferase"/>
</dbReference>
<evidence type="ECO:0000313" key="1">
    <source>
        <dbReference type="EMBL" id="TYT73884.1"/>
    </source>
</evidence>
<dbReference type="AlphaFoldDB" id="A0A5S5MDV4"/>
<evidence type="ECO:0008006" key="3">
    <source>
        <dbReference type="Google" id="ProtNLM"/>
    </source>
</evidence>
<dbReference type="OrthoDB" id="5412651at2"/>
<dbReference type="Proteomes" id="UP000321899">
    <property type="component" value="Unassembled WGS sequence"/>
</dbReference>
<keyword evidence="2" id="KW-1185">Reference proteome</keyword>
<gene>
    <name evidence="1" type="ORF">FIM25_12660</name>
</gene>
<accession>A0A5S5MDV4</accession>
<protein>
    <recommendedName>
        <fullName evidence="3">N-acetyltransferase domain-containing protein</fullName>
    </recommendedName>
</protein>